<evidence type="ECO:0000256" key="11">
    <source>
        <dbReference type="SAM" id="MobiDB-lite"/>
    </source>
</evidence>
<feature type="domain" description="Kinesin motor" evidence="12">
    <location>
        <begin position="5"/>
        <end position="334"/>
    </location>
</feature>
<evidence type="ECO:0000256" key="8">
    <source>
        <dbReference type="ARBA" id="ARBA00023212"/>
    </source>
</evidence>
<dbReference type="GeneID" id="19207284"/>
<organism evidence="13 14">
    <name type="scientific">Coniophora puteana (strain RWD-64-598)</name>
    <name type="common">Brown rot fungus</name>
    <dbReference type="NCBI Taxonomy" id="741705"/>
    <lineage>
        <taxon>Eukaryota</taxon>
        <taxon>Fungi</taxon>
        <taxon>Dikarya</taxon>
        <taxon>Basidiomycota</taxon>
        <taxon>Agaricomycotina</taxon>
        <taxon>Agaricomycetes</taxon>
        <taxon>Agaricomycetidae</taxon>
        <taxon>Boletales</taxon>
        <taxon>Coniophorineae</taxon>
        <taxon>Coniophoraceae</taxon>
        <taxon>Coniophora</taxon>
    </lineage>
</organism>
<feature type="coiled-coil region" evidence="10">
    <location>
        <begin position="630"/>
        <end position="671"/>
    </location>
</feature>
<dbReference type="PRINTS" id="PR00380">
    <property type="entry name" value="KINESINHEAVY"/>
</dbReference>
<dbReference type="InterPro" id="IPR036961">
    <property type="entry name" value="Kinesin_motor_dom_sf"/>
</dbReference>
<comment type="caution">
    <text evidence="13">The sequence shown here is derived from an EMBL/GenBank/DDBJ whole genome shotgun (WGS) entry which is preliminary data.</text>
</comment>
<feature type="coiled-coil region" evidence="10">
    <location>
        <begin position="783"/>
        <end position="900"/>
    </location>
</feature>
<dbReference type="InterPro" id="IPR027640">
    <property type="entry name" value="Kinesin-like_fam"/>
</dbReference>
<proteinExistence type="inferred from homology"/>
<evidence type="ECO:0000313" key="14">
    <source>
        <dbReference type="Proteomes" id="UP000053558"/>
    </source>
</evidence>
<dbReference type="Pfam" id="PF00225">
    <property type="entry name" value="Kinesin"/>
    <property type="match status" value="1"/>
</dbReference>
<dbReference type="Gene3D" id="3.40.850.10">
    <property type="entry name" value="Kinesin motor domain"/>
    <property type="match status" value="1"/>
</dbReference>
<evidence type="ECO:0000313" key="13">
    <source>
        <dbReference type="EMBL" id="EIW85173.1"/>
    </source>
</evidence>
<dbReference type="InterPro" id="IPR027417">
    <property type="entry name" value="P-loop_NTPase"/>
</dbReference>
<dbReference type="PROSITE" id="PS50067">
    <property type="entry name" value="KINESIN_MOTOR_2"/>
    <property type="match status" value="1"/>
</dbReference>
<evidence type="ECO:0000256" key="5">
    <source>
        <dbReference type="ARBA" id="ARBA00022840"/>
    </source>
</evidence>
<evidence type="ECO:0000256" key="6">
    <source>
        <dbReference type="ARBA" id="ARBA00023054"/>
    </source>
</evidence>
<dbReference type="CDD" id="cd01369">
    <property type="entry name" value="KISc_KHC_KIF5"/>
    <property type="match status" value="1"/>
</dbReference>
<dbReference type="RefSeq" id="XP_007764092.1">
    <property type="nucleotide sequence ID" value="XM_007765902.1"/>
</dbReference>
<dbReference type="CDD" id="cd23649">
    <property type="entry name" value="Khc_CBD_cc"/>
    <property type="match status" value="1"/>
</dbReference>
<dbReference type="KEGG" id="cput:CONPUDRAFT_48655"/>
<name>A0A5M3N1B2_CONPW</name>
<dbReference type="GO" id="GO:0003777">
    <property type="term" value="F:microtubule motor activity"/>
    <property type="evidence" value="ECO:0007669"/>
    <property type="project" value="InterPro"/>
</dbReference>
<evidence type="ECO:0000256" key="7">
    <source>
        <dbReference type="ARBA" id="ARBA00023175"/>
    </source>
</evidence>
<feature type="region of interest" description="Disordered" evidence="11">
    <location>
        <begin position="917"/>
        <end position="952"/>
    </location>
</feature>
<sequence length="952" mass="105605">MSSTNIKVVCRFRPPNALELREGGDIVVAFDDSFTTVQMKNSQAISGPEKAGFTFDRVFPMGTQQHEVFDYGVKDIVKDVLDGYNGTVFAYGQTGSGKTFTMMGADIDSEDLKGIIPRITEQIFQSIVESESHLEYVVKVSYMEIYLERIRDLLAPQNDNLQVHEEKSKGVYVKNLSDYYVSSAREVYEIMRQGGAARVVTSTNMNAESSRSHSIFLITIQQRNTESGALKTGNLYLVDLAGSEKVGKTGASGQTLEEAKKINKSLSALGMVINALTDSKAKHIPYRDSKLTRILQESLGGNSRTTLIINCSPSVYNESETLGTLRFGIRAKSIKNTARVNAELSPLELKGLLSKANIANTKHQTYIQALEAELAIWRSGGQVDQADWTTADKPIAPKKSAAASPTPPSTRSMTPVNPLVEGIKNEADSRPQTPTVVGLDKDEREDFLRRENELSDQLAERESALTGADKLVKELREELTFLKEQETSLSNENKLMSANLNELRLQVERLDYDNKESSITIDILKEQNQDGKNELDELKRVITELRTSQKDASAEDKERRKQEKMALMMAKFDAQGAFSEKDEQLRQLLAKLDAIDSQDAVANLSVDDVVAARRSLTENQSLVRETVDRLQQSQEEAEMIARRRDELETRLNSLEAEYEELLAEKTIHDEETSNVDAGDTMAEFKSKLETQYAAKRDASIAEVADLKQQMEIKSNEIRSLNATIDSLKSVNEELKRAFAVTSAGIEGGKNLAESAQDLERTRKAINVQLAEFDGVKKSLMRDLQNRCEKVVELEIQLDEIKEQYNNVIRNSNSKAQQKKMAFLERNLEQLTLVQKQLVDQNSALKKEAGIAERKLLARNERIQNLETLLQDADRRLAVQNQKFEAQLQSVKDRLDQARAQKASTTTLGFGRIAKPLRGGGGSAAASGVSGGPVAGGASSANPLARLQNEDGG</sequence>
<dbReference type="OrthoDB" id="3176171at2759"/>
<feature type="compositionally biased region" description="Gly residues" evidence="11">
    <location>
        <begin position="917"/>
        <end position="934"/>
    </location>
</feature>
<comment type="subcellular location">
    <subcellularLocation>
        <location evidence="1">Cytoplasm</location>
        <location evidence="1">Cytoskeleton</location>
    </subcellularLocation>
</comment>
<keyword evidence="5 9" id="KW-0067">ATP-binding</keyword>
<evidence type="ECO:0000256" key="2">
    <source>
        <dbReference type="ARBA" id="ARBA00022490"/>
    </source>
</evidence>
<reference evidence="14" key="1">
    <citation type="journal article" date="2012" name="Science">
        <title>The Paleozoic origin of enzymatic lignin decomposition reconstructed from 31 fungal genomes.</title>
        <authorList>
            <person name="Floudas D."/>
            <person name="Binder M."/>
            <person name="Riley R."/>
            <person name="Barry K."/>
            <person name="Blanchette R.A."/>
            <person name="Henrissat B."/>
            <person name="Martinez A.T."/>
            <person name="Otillar R."/>
            <person name="Spatafora J.W."/>
            <person name="Yadav J.S."/>
            <person name="Aerts A."/>
            <person name="Benoit I."/>
            <person name="Boyd A."/>
            <person name="Carlson A."/>
            <person name="Copeland A."/>
            <person name="Coutinho P.M."/>
            <person name="de Vries R.P."/>
            <person name="Ferreira P."/>
            <person name="Findley K."/>
            <person name="Foster B."/>
            <person name="Gaskell J."/>
            <person name="Glotzer D."/>
            <person name="Gorecki P."/>
            <person name="Heitman J."/>
            <person name="Hesse C."/>
            <person name="Hori C."/>
            <person name="Igarashi K."/>
            <person name="Jurgens J.A."/>
            <person name="Kallen N."/>
            <person name="Kersten P."/>
            <person name="Kohler A."/>
            <person name="Kuees U."/>
            <person name="Kumar T.K.A."/>
            <person name="Kuo A."/>
            <person name="LaButti K."/>
            <person name="Larrondo L.F."/>
            <person name="Lindquist E."/>
            <person name="Ling A."/>
            <person name="Lombard V."/>
            <person name="Lucas S."/>
            <person name="Lundell T."/>
            <person name="Martin R."/>
            <person name="McLaughlin D.J."/>
            <person name="Morgenstern I."/>
            <person name="Morin E."/>
            <person name="Murat C."/>
            <person name="Nagy L.G."/>
            <person name="Nolan M."/>
            <person name="Ohm R.A."/>
            <person name="Patyshakuliyeva A."/>
            <person name="Rokas A."/>
            <person name="Ruiz-Duenas F.J."/>
            <person name="Sabat G."/>
            <person name="Salamov A."/>
            <person name="Samejima M."/>
            <person name="Schmutz J."/>
            <person name="Slot J.C."/>
            <person name="St John F."/>
            <person name="Stenlid J."/>
            <person name="Sun H."/>
            <person name="Sun S."/>
            <person name="Syed K."/>
            <person name="Tsang A."/>
            <person name="Wiebenga A."/>
            <person name="Young D."/>
            <person name="Pisabarro A."/>
            <person name="Eastwood D.C."/>
            <person name="Martin F."/>
            <person name="Cullen D."/>
            <person name="Grigoriev I.V."/>
            <person name="Hibbett D.S."/>
        </authorList>
    </citation>
    <scope>NUCLEOTIDE SEQUENCE [LARGE SCALE GENOMIC DNA]</scope>
    <source>
        <strain evidence="14">RWD-64-598 SS2</strain>
    </source>
</reference>
<dbReference type="FunFam" id="3.40.850.10:FF:000031">
    <property type="entry name" value="Kinesin-like protein"/>
    <property type="match status" value="1"/>
</dbReference>
<keyword evidence="2" id="KW-0963">Cytoplasm</keyword>
<feature type="compositionally biased region" description="Low complexity" evidence="11">
    <location>
        <begin position="393"/>
        <end position="415"/>
    </location>
</feature>
<feature type="coiled-coil region" evidence="10">
    <location>
        <begin position="696"/>
        <end position="737"/>
    </location>
</feature>
<dbReference type="GO" id="GO:0005874">
    <property type="term" value="C:microtubule"/>
    <property type="evidence" value="ECO:0007669"/>
    <property type="project" value="UniProtKB-KW"/>
</dbReference>
<evidence type="ECO:0000256" key="1">
    <source>
        <dbReference type="ARBA" id="ARBA00004245"/>
    </source>
</evidence>
<keyword evidence="6 10" id="KW-0175">Coiled coil</keyword>
<feature type="binding site" evidence="9">
    <location>
        <begin position="92"/>
        <end position="99"/>
    </location>
    <ligand>
        <name>ATP</name>
        <dbReference type="ChEBI" id="CHEBI:30616"/>
    </ligand>
</feature>
<keyword evidence="7 9" id="KW-0505">Motor protein</keyword>
<accession>A0A5M3N1B2</accession>
<dbReference type="GO" id="GO:0005524">
    <property type="term" value="F:ATP binding"/>
    <property type="evidence" value="ECO:0007669"/>
    <property type="project" value="UniProtKB-UniRule"/>
</dbReference>
<evidence type="ECO:0000259" key="12">
    <source>
        <dbReference type="PROSITE" id="PS50067"/>
    </source>
</evidence>
<dbReference type="Proteomes" id="UP000053558">
    <property type="component" value="Unassembled WGS sequence"/>
</dbReference>
<dbReference type="PANTHER" id="PTHR47968">
    <property type="entry name" value="CENTROMERE PROTEIN E"/>
    <property type="match status" value="1"/>
</dbReference>
<dbReference type="AlphaFoldDB" id="A0A5M3N1B2"/>
<evidence type="ECO:0000256" key="9">
    <source>
        <dbReference type="PROSITE-ProRule" id="PRU00283"/>
    </source>
</evidence>
<feature type="region of interest" description="Disordered" evidence="11">
    <location>
        <begin position="391"/>
        <end position="416"/>
    </location>
</feature>
<evidence type="ECO:0000256" key="3">
    <source>
        <dbReference type="ARBA" id="ARBA00022701"/>
    </source>
</evidence>
<dbReference type="SUPFAM" id="SSF52540">
    <property type="entry name" value="P-loop containing nucleoside triphosphate hydrolases"/>
    <property type="match status" value="1"/>
</dbReference>
<comment type="similarity">
    <text evidence="9">Belongs to the TRAFAC class myosin-kinesin ATPase superfamily. Kinesin family.</text>
</comment>
<feature type="coiled-coil region" evidence="10">
    <location>
        <begin position="521"/>
        <end position="555"/>
    </location>
</feature>
<keyword evidence="4 9" id="KW-0547">Nucleotide-binding</keyword>
<dbReference type="EMBL" id="JH711574">
    <property type="protein sequence ID" value="EIW85173.1"/>
    <property type="molecule type" value="Genomic_DNA"/>
</dbReference>
<dbReference type="GO" id="GO:0007018">
    <property type="term" value="P:microtubule-based movement"/>
    <property type="evidence" value="ECO:0007669"/>
    <property type="project" value="InterPro"/>
</dbReference>
<evidence type="ECO:0000256" key="10">
    <source>
        <dbReference type="SAM" id="Coils"/>
    </source>
</evidence>
<keyword evidence="3" id="KW-0493">Microtubule</keyword>
<dbReference type="GO" id="GO:0008017">
    <property type="term" value="F:microtubule binding"/>
    <property type="evidence" value="ECO:0007669"/>
    <property type="project" value="InterPro"/>
</dbReference>
<feature type="coiled-coil region" evidence="10">
    <location>
        <begin position="458"/>
        <end position="492"/>
    </location>
</feature>
<dbReference type="PANTHER" id="PTHR47968:SF75">
    <property type="entry name" value="CENTROMERE-ASSOCIATED PROTEIN E"/>
    <property type="match status" value="1"/>
</dbReference>
<dbReference type="InterPro" id="IPR001752">
    <property type="entry name" value="Kinesin_motor_dom"/>
</dbReference>
<evidence type="ECO:0000256" key="4">
    <source>
        <dbReference type="ARBA" id="ARBA00022741"/>
    </source>
</evidence>
<protein>
    <submittedName>
        <fullName evidence="13">Kinesin heavy chain</fullName>
    </submittedName>
</protein>
<gene>
    <name evidence="13" type="ORF">CONPUDRAFT_48655</name>
</gene>
<keyword evidence="14" id="KW-1185">Reference proteome</keyword>
<keyword evidence="8" id="KW-0206">Cytoskeleton</keyword>
<dbReference type="OMA" id="FPMGTKQ"/>
<dbReference type="InterPro" id="IPR059182">
    <property type="entry name" value="Khc_C"/>
</dbReference>
<dbReference type="SMART" id="SM00129">
    <property type="entry name" value="KISc"/>
    <property type="match status" value="1"/>
</dbReference>